<evidence type="ECO:0000313" key="2">
    <source>
        <dbReference type="EMBL" id="OMJ76372.1"/>
    </source>
</evidence>
<sequence>MSWADLVPKSIELLTSYNPVTDSPDTHFQNNYKSTDDPNEKMFMQQVFYGVNRYRDFLKRLNRAIFKVNATSTNSNDSFPFMIIAYLVSFRLDELGVKHFRKIIETQEPLKMHVLLQFLLNEEMLREHVRDSWCEIYDFEFVENIITKNGSKSLELADLLDYLSNKATGHGTIIKEEEVVKEKKFTVQEPFNLTKPKPRKLPKYLALERKVVVNPVQDVIYKNSLQQVAEANEERRKKVKEQTLKKYRNE</sequence>
<dbReference type="PANTHER" id="PTHR34649">
    <property type="entry name" value="CILIA- AND FLAGELLA-ASSOCIATED PROTEIN 99"/>
    <property type="match status" value="1"/>
</dbReference>
<dbReference type="AlphaFoldDB" id="A0A1R2BHX6"/>
<gene>
    <name evidence="2" type="ORF">SteCoe_24273</name>
</gene>
<keyword evidence="3" id="KW-1185">Reference proteome</keyword>
<reference evidence="2 3" key="1">
    <citation type="submission" date="2016-11" db="EMBL/GenBank/DDBJ databases">
        <title>The macronuclear genome of Stentor coeruleus: a giant cell with tiny introns.</title>
        <authorList>
            <person name="Slabodnick M."/>
            <person name="Ruby J.G."/>
            <person name="Reiff S.B."/>
            <person name="Swart E.C."/>
            <person name="Gosai S."/>
            <person name="Prabakaran S."/>
            <person name="Witkowska E."/>
            <person name="Larue G.E."/>
            <person name="Fisher S."/>
            <person name="Freeman R.M."/>
            <person name="Gunawardena J."/>
            <person name="Chu W."/>
            <person name="Stover N.A."/>
            <person name="Gregory B.D."/>
            <person name="Nowacki M."/>
            <person name="Derisi J."/>
            <person name="Roy S.W."/>
            <person name="Marshall W.F."/>
            <person name="Sood P."/>
        </authorList>
    </citation>
    <scope>NUCLEOTIDE SEQUENCE [LARGE SCALE GENOMIC DNA]</scope>
    <source>
        <strain evidence="2">WM001</strain>
    </source>
</reference>
<dbReference type="InterPro" id="IPR039341">
    <property type="entry name" value="CFAP99"/>
</dbReference>
<dbReference type="OrthoDB" id="310506at2759"/>
<proteinExistence type="predicted"/>
<dbReference type="Proteomes" id="UP000187209">
    <property type="component" value="Unassembled WGS sequence"/>
</dbReference>
<name>A0A1R2BHX6_9CILI</name>
<evidence type="ECO:0000256" key="1">
    <source>
        <dbReference type="SAM" id="MobiDB-lite"/>
    </source>
</evidence>
<evidence type="ECO:0000313" key="3">
    <source>
        <dbReference type="Proteomes" id="UP000187209"/>
    </source>
</evidence>
<dbReference type="PANTHER" id="PTHR34649:SF1">
    <property type="entry name" value="CILIA- AND FLAGELLA-ASSOCIATED PROTEIN 99"/>
    <property type="match status" value="1"/>
</dbReference>
<feature type="region of interest" description="Disordered" evidence="1">
    <location>
        <begin position="231"/>
        <end position="250"/>
    </location>
</feature>
<feature type="compositionally biased region" description="Basic and acidic residues" evidence="1">
    <location>
        <begin position="232"/>
        <end position="250"/>
    </location>
</feature>
<protein>
    <submittedName>
        <fullName evidence="2">Uncharacterized protein</fullName>
    </submittedName>
</protein>
<organism evidence="2 3">
    <name type="scientific">Stentor coeruleus</name>
    <dbReference type="NCBI Taxonomy" id="5963"/>
    <lineage>
        <taxon>Eukaryota</taxon>
        <taxon>Sar</taxon>
        <taxon>Alveolata</taxon>
        <taxon>Ciliophora</taxon>
        <taxon>Postciliodesmatophora</taxon>
        <taxon>Heterotrichea</taxon>
        <taxon>Heterotrichida</taxon>
        <taxon>Stentoridae</taxon>
        <taxon>Stentor</taxon>
    </lineage>
</organism>
<comment type="caution">
    <text evidence="2">The sequence shown here is derived from an EMBL/GenBank/DDBJ whole genome shotgun (WGS) entry which is preliminary data.</text>
</comment>
<accession>A0A1R2BHX6</accession>
<dbReference type="EMBL" id="MPUH01000635">
    <property type="protein sequence ID" value="OMJ76372.1"/>
    <property type="molecule type" value="Genomic_DNA"/>
</dbReference>